<dbReference type="GO" id="GO:0012505">
    <property type="term" value="C:endomembrane system"/>
    <property type="evidence" value="ECO:0007669"/>
    <property type="project" value="UniProtKB-SubCell"/>
</dbReference>
<gene>
    <name evidence="6" type="ORF">AB675_610</name>
</gene>
<feature type="transmembrane region" description="Helical" evidence="5">
    <location>
        <begin position="118"/>
        <end position="138"/>
    </location>
</feature>
<dbReference type="InterPro" id="IPR006838">
    <property type="entry name" value="ADTRP_AIG1"/>
</dbReference>
<accession>A0A0N1P2F2</accession>
<evidence type="ECO:0000256" key="3">
    <source>
        <dbReference type="ARBA" id="ARBA00022989"/>
    </source>
</evidence>
<evidence type="ECO:0000313" key="7">
    <source>
        <dbReference type="Proteomes" id="UP000038010"/>
    </source>
</evidence>
<feature type="transmembrane region" description="Helical" evidence="5">
    <location>
        <begin position="221"/>
        <end position="249"/>
    </location>
</feature>
<proteinExistence type="predicted"/>
<sequence length="263" mass="29225">MARPASSPKAQTHSTSIETISPIRRPQATLSQLEKHHPLQRLRSPSRTISLIVHTLGLISFANSFYWLETHPNHINSSYGWHFQYLTIIGLLLATLTFLFGLLADLTLSRTFFRLKNILSVCSAPMEVLISLLYWGLRAINPELVVPKELELPLAPDLGFHAIPSIALVIDLLLLSPPWTITALPSFGLSVSIAMGYWWWIERCYERNGFYPYPIFDMVPWAGRVGLFVGSAVVMATNTAVLGWVYGVVNGRIGGRGKGGKGL</sequence>
<dbReference type="OrthoDB" id="1898221at2759"/>
<feature type="transmembrane region" description="Helical" evidence="5">
    <location>
        <begin position="182"/>
        <end position="201"/>
    </location>
</feature>
<dbReference type="AlphaFoldDB" id="A0A0N1P2F2"/>
<dbReference type="Pfam" id="PF04750">
    <property type="entry name" value="Far-17a_AIG1"/>
    <property type="match status" value="1"/>
</dbReference>
<dbReference type="EMBL" id="LFJN01000001">
    <property type="protein sequence ID" value="KPI45767.1"/>
    <property type="molecule type" value="Genomic_DNA"/>
</dbReference>
<feature type="transmembrane region" description="Helical" evidence="5">
    <location>
        <begin position="83"/>
        <end position="106"/>
    </location>
</feature>
<comment type="caution">
    <text evidence="6">The sequence shown here is derived from an EMBL/GenBank/DDBJ whole genome shotgun (WGS) entry which is preliminary data.</text>
</comment>
<evidence type="ECO:0000256" key="4">
    <source>
        <dbReference type="ARBA" id="ARBA00023136"/>
    </source>
</evidence>
<keyword evidence="2 5" id="KW-0812">Transmembrane</keyword>
<keyword evidence="4 5" id="KW-0472">Membrane</keyword>
<comment type="subcellular location">
    <subcellularLocation>
        <location evidence="1">Endomembrane system</location>
        <topology evidence="1">Multi-pass membrane protein</topology>
    </subcellularLocation>
</comment>
<keyword evidence="7" id="KW-1185">Reference proteome</keyword>
<protein>
    <submittedName>
        <fullName evidence="6">Uncharacterized protein</fullName>
    </submittedName>
</protein>
<evidence type="ECO:0000256" key="2">
    <source>
        <dbReference type="ARBA" id="ARBA00022692"/>
    </source>
</evidence>
<dbReference type="GO" id="GO:0016020">
    <property type="term" value="C:membrane"/>
    <property type="evidence" value="ECO:0007669"/>
    <property type="project" value="InterPro"/>
</dbReference>
<keyword evidence="3 5" id="KW-1133">Transmembrane helix</keyword>
<dbReference type="VEuPathDB" id="FungiDB:AB675_610"/>
<evidence type="ECO:0000256" key="5">
    <source>
        <dbReference type="SAM" id="Phobius"/>
    </source>
</evidence>
<dbReference type="Proteomes" id="UP000038010">
    <property type="component" value="Unassembled WGS sequence"/>
</dbReference>
<feature type="transmembrane region" description="Helical" evidence="5">
    <location>
        <begin position="49"/>
        <end position="68"/>
    </location>
</feature>
<reference evidence="6 7" key="1">
    <citation type="submission" date="2015-06" db="EMBL/GenBank/DDBJ databases">
        <title>Draft genome of the ant-associated black yeast Phialophora attae CBS 131958.</title>
        <authorList>
            <person name="Moreno L.F."/>
            <person name="Stielow B.J."/>
            <person name="de Hoog S."/>
            <person name="Vicente V.A."/>
            <person name="Weiss V.A."/>
            <person name="de Vries M."/>
            <person name="Cruz L.M."/>
            <person name="Souza E.M."/>
        </authorList>
    </citation>
    <scope>NUCLEOTIDE SEQUENCE [LARGE SCALE GENOMIC DNA]</scope>
    <source>
        <strain evidence="6 7">CBS 131958</strain>
    </source>
</reference>
<dbReference type="PANTHER" id="PTHR10989:SF16">
    <property type="entry name" value="AT02829P-RELATED"/>
    <property type="match status" value="1"/>
</dbReference>
<evidence type="ECO:0000313" key="6">
    <source>
        <dbReference type="EMBL" id="KPI45767.1"/>
    </source>
</evidence>
<name>A0A0N1P2F2_9EURO</name>
<dbReference type="RefSeq" id="XP_018005730.1">
    <property type="nucleotide sequence ID" value="XM_018146374.1"/>
</dbReference>
<organism evidence="6 7">
    <name type="scientific">Cyphellophora attinorum</name>
    <dbReference type="NCBI Taxonomy" id="1664694"/>
    <lineage>
        <taxon>Eukaryota</taxon>
        <taxon>Fungi</taxon>
        <taxon>Dikarya</taxon>
        <taxon>Ascomycota</taxon>
        <taxon>Pezizomycotina</taxon>
        <taxon>Eurotiomycetes</taxon>
        <taxon>Chaetothyriomycetidae</taxon>
        <taxon>Chaetothyriales</taxon>
        <taxon>Cyphellophoraceae</taxon>
        <taxon>Cyphellophora</taxon>
    </lineage>
</organism>
<dbReference type="GeneID" id="28738245"/>
<dbReference type="STRING" id="1664694.A0A0N1P2F2"/>
<dbReference type="PANTHER" id="PTHR10989">
    <property type="entry name" value="ANDROGEN-INDUCED PROTEIN 1-RELATED"/>
    <property type="match status" value="1"/>
</dbReference>
<evidence type="ECO:0000256" key="1">
    <source>
        <dbReference type="ARBA" id="ARBA00004127"/>
    </source>
</evidence>